<name>A0A1I2E4H2_9FIRM</name>
<dbReference type="InterPro" id="IPR011260">
    <property type="entry name" value="RNAP_asu_C"/>
</dbReference>
<dbReference type="RefSeq" id="WP_093914316.1">
    <property type="nucleotide sequence ID" value="NZ_FONL01000028.1"/>
</dbReference>
<evidence type="ECO:0000313" key="2">
    <source>
        <dbReference type="EMBL" id="SFE87438.1"/>
    </source>
</evidence>
<dbReference type="AlphaFoldDB" id="A0A1I2E4H2"/>
<dbReference type="Gene3D" id="1.10.150.20">
    <property type="entry name" value="5' to 3' exonuclease, C-terminal subdomain"/>
    <property type="match status" value="1"/>
</dbReference>
<proteinExistence type="predicted"/>
<dbReference type="GO" id="GO:0003899">
    <property type="term" value="F:DNA-directed RNA polymerase activity"/>
    <property type="evidence" value="ECO:0007669"/>
    <property type="project" value="InterPro"/>
</dbReference>
<keyword evidence="3" id="KW-1185">Reference proteome</keyword>
<gene>
    <name evidence="2" type="ORF">SAMN05216245_12813</name>
</gene>
<dbReference type="Pfam" id="PF03118">
    <property type="entry name" value="RNA_pol_A_CTD"/>
    <property type="match status" value="1"/>
</dbReference>
<dbReference type="EMBL" id="FONL01000028">
    <property type="protein sequence ID" value="SFE87438.1"/>
    <property type="molecule type" value="Genomic_DNA"/>
</dbReference>
<dbReference type="SUPFAM" id="SSF47789">
    <property type="entry name" value="C-terminal domain of RNA polymerase alpha subunit"/>
    <property type="match status" value="1"/>
</dbReference>
<protein>
    <submittedName>
        <fullName evidence="2">RNA polymerase, alpha chain C terminal domain</fullName>
    </submittedName>
</protein>
<evidence type="ECO:0000313" key="3">
    <source>
        <dbReference type="Proteomes" id="UP000198896"/>
    </source>
</evidence>
<accession>A0A1I2E4H2</accession>
<evidence type="ECO:0000259" key="1">
    <source>
        <dbReference type="Pfam" id="PF03118"/>
    </source>
</evidence>
<sequence>MQQDVLQTDMTDKTEAARRFLEEALADFRKGRLQEAAEKMTVSGTLVREMIGFIKWEELNRPVQITADATFRHRPERHVMWYELKEKYLPEREHRNHSLNTEKTAGALPEKIPERETQQEDLLSQVCIEELGLSLRAENCLHRVGIETVGQLTAKTAGELSMIRNFGQKCLAEVREKLAEKNLTLREEENKEKT</sequence>
<dbReference type="Proteomes" id="UP000198896">
    <property type="component" value="Unassembled WGS sequence"/>
</dbReference>
<dbReference type="STRING" id="1123323.SAMN05216245_12813"/>
<dbReference type="OrthoDB" id="2045521at2"/>
<organism evidence="2 3">
    <name type="scientific">Succiniclasticum ruminis DSM 9236</name>
    <dbReference type="NCBI Taxonomy" id="1123323"/>
    <lineage>
        <taxon>Bacteria</taxon>
        <taxon>Bacillati</taxon>
        <taxon>Bacillota</taxon>
        <taxon>Negativicutes</taxon>
        <taxon>Acidaminococcales</taxon>
        <taxon>Acidaminococcaceae</taxon>
        <taxon>Succiniclasticum</taxon>
    </lineage>
</organism>
<feature type="domain" description="RNA polymerase alpha subunit C-terminal" evidence="1">
    <location>
        <begin position="120"/>
        <end position="180"/>
    </location>
</feature>
<dbReference type="GO" id="GO:0006351">
    <property type="term" value="P:DNA-templated transcription"/>
    <property type="evidence" value="ECO:0007669"/>
    <property type="project" value="InterPro"/>
</dbReference>
<reference evidence="2 3" key="1">
    <citation type="submission" date="2016-10" db="EMBL/GenBank/DDBJ databases">
        <authorList>
            <person name="de Groot N.N."/>
        </authorList>
    </citation>
    <scope>NUCLEOTIDE SEQUENCE [LARGE SCALE GENOMIC DNA]</scope>
    <source>
        <strain evidence="2 3">DSM 9236</strain>
    </source>
</reference>
<dbReference type="GO" id="GO:0003677">
    <property type="term" value="F:DNA binding"/>
    <property type="evidence" value="ECO:0007669"/>
    <property type="project" value="InterPro"/>
</dbReference>